<dbReference type="Proteomes" id="UP000008808">
    <property type="component" value="Chromosome"/>
</dbReference>
<dbReference type="KEGG" id="eli:ELI_14430"/>
<dbReference type="AlphaFoldDB" id="Q2N5R3"/>
<sequence>MPYSFKMIASGWLRMRPAQIAPQLMPRGESVMGKEDADPRQGAAMGGGRKTLFPV</sequence>
<evidence type="ECO:0000313" key="3">
    <source>
        <dbReference type="Proteomes" id="UP000008808"/>
    </source>
</evidence>
<organism evidence="2 3">
    <name type="scientific">Erythrobacter litoralis (strain HTCC2594)</name>
    <dbReference type="NCBI Taxonomy" id="314225"/>
    <lineage>
        <taxon>Bacteria</taxon>
        <taxon>Pseudomonadati</taxon>
        <taxon>Pseudomonadota</taxon>
        <taxon>Alphaproteobacteria</taxon>
        <taxon>Sphingomonadales</taxon>
        <taxon>Erythrobacteraceae</taxon>
        <taxon>Erythrobacter/Porphyrobacter group</taxon>
        <taxon>Erythrobacter</taxon>
    </lineage>
</organism>
<dbReference type="HOGENOM" id="CLU_3025266_0_0_5"/>
<dbReference type="EMBL" id="CP000157">
    <property type="protein sequence ID" value="ABC64978.1"/>
    <property type="molecule type" value="Genomic_DNA"/>
</dbReference>
<keyword evidence="3" id="KW-1185">Reference proteome</keyword>
<dbReference type="STRING" id="314225.ELI_14430"/>
<gene>
    <name evidence="2" type="ordered locus">ELI_14430</name>
</gene>
<protein>
    <submittedName>
        <fullName evidence="2">Uncharacterized protein</fullName>
    </submittedName>
</protein>
<reference evidence="3" key="1">
    <citation type="journal article" date="2009" name="J. Bacteriol.">
        <title>Complete genome sequence of Erythrobacter litoralis HTCC2594.</title>
        <authorList>
            <person name="Oh H.M."/>
            <person name="Giovannoni S.J."/>
            <person name="Ferriera S."/>
            <person name="Johnson J."/>
            <person name="Cho J.C."/>
        </authorList>
    </citation>
    <scope>NUCLEOTIDE SEQUENCE [LARGE SCALE GENOMIC DNA]</scope>
    <source>
        <strain evidence="3">HTCC2594</strain>
    </source>
</reference>
<evidence type="ECO:0000256" key="1">
    <source>
        <dbReference type="SAM" id="MobiDB-lite"/>
    </source>
</evidence>
<evidence type="ECO:0000313" key="2">
    <source>
        <dbReference type="EMBL" id="ABC64978.1"/>
    </source>
</evidence>
<proteinExistence type="predicted"/>
<feature type="region of interest" description="Disordered" evidence="1">
    <location>
        <begin position="28"/>
        <end position="55"/>
    </location>
</feature>
<name>Q2N5R3_ERYLH</name>
<accession>Q2N5R3</accession>